<proteinExistence type="predicted"/>
<dbReference type="EMBL" id="JAPWTK010000001">
    <property type="protein sequence ID" value="KAJ8963298.1"/>
    <property type="molecule type" value="Genomic_DNA"/>
</dbReference>
<gene>
    <name evidence="3" type="ORF">NQ318_018767</name>
</gene>
<accession>A0AAV8ZGG1</accession>
<dbReference type="InterPro" id="IPR012674">
    <property type="entry name" value="Calycin"/>
</dbReference>
<evidence type="ECO:0000259" key="2">
    <source>
        <dbReference type="Pfam" id="PF08768"/>
    </source>
</evidence>
<dbReference type="AlphaFoldDB" id="A0AAV8ZGG1"/>
<keyword evidence="4" id="KW-1185">Reference proteome</keyword>
<dbReference type="PANTHER" id="PTHR15854:SF4">
    <property type="entry name" value="PEROXYNITRITE ISOMERASE THAP4"/>
    <property type="match status" value="1"/>
</dbReference>
<dbReference type="PANTHER" id="PTHR15854">
    <property type="entry name" value="THAP4 PROTEIN"/>
    <property type="match status" value="1"/>
</dbReference>
<dbReference type="SUPFAM" id="SSF50814">
    <property type="entry name" value="Lipocalins"/>
    <property type="match status" value="1"/>
</dbReference>
<dbReference type="Gene3D" id="2.40.128.20">
    <property type="match status" value="1"/>
</dbReference>
<organism evidence="3 4">
    <name type="scientific">Aromia moschata</name>
    <dbReference type="NCBI Taxonomy" id="1265417"/>
    <lineage>
        <taxon>Eukaryota</taxon>
        <taxon>Metazoa</taxon>
        <taxon>Ecdysozoa</taxon>
        <taxon>Arthropoda</taxon>
        <taxon>Hexapoda</taxon>
        <taxon>Insecta</taxon>
        <taxon>Pterygota</taxon>
        <taxon>Neoptera</taxon>
        <taxon>Endopterygota</taxon>
        <taxon>Coleoptera</taxon>
        <taxon>Polyphaga</taxon>
        <taxon>Cucujiformia</taxon>
        <taxon>Chrysomeloidea</taxon>
        <taxon>Cerambycidae</taxon>
        <taxon>Cerambycinae</taxon>
        <taxon>Callichromatini</taxon>
        <taxon>Aromia</taxon>
    </lineage>
</organism>
<dbReference type="CDD" id="cd07828">
    <property type="entry name" value="lipocalin_heme-bd-THAP4-like"/>
    <property type="match status" value="1"/>
</dbReference>
<comment type="caution">
    <text evidence="3">The sequence shown here is derived from an EMBL/GenBank/DDBJ whole genome shotgun (WGS) entry which is preliminary data.</text>
</comment>
<sequence>MQAGPIHEALSPLKWMIGKWRSVSADGFYPTIQPFSFCEEISFTSVGQPILNYSSLSWHPVKQSPMHLESGFLRIKPGTNDVSFMVAHNFGLTTLEEGMTYIINSSVAGNVLQMKSTNIGRMSFGKEPRVLEIIRCYKLVEEGKLEHTLQMATSNTPLCQHLRVVYEKC</sequence>
<dbReference type="InterPro" id="IPR045165">
    <property type="entry name" value="Nitrobindin"/>
</dbReference>
<dbReference type="InterPro" id="IPR014878">
    <property type="entry name" value="THAP4-like_heme-bd"/>
</dbReference>
<name>A0AAV8ZGG1_9CUCU</name>
<comment type="catalytic activity">
    <reaction evidence="1">
        <text>peroxynitrite = nitrate</text>
        <dbReference type="Rhea" id="RHEA:63116"/>
        <dbReference type="ChEBI" id="CHEBI:17632"/>
        <dbReference type="ChEBI" id="CHEBI:25941"/>
    </reaction>
    <physiologicalReaction direction="left-to-right" evidence="1">
        <dbReference type="Rhea" id="RHEA:63117"/>
    </physiologicalReaction>
</comment>
<reference evidence="3" key="1">
    <citation type="journal article" date="2023" name="Insect Mol. Biol.">
        <title>Genome sequencing provides insights into the evolution of gene families encoding plant cell wall-degrading enzymes in longhorned beetles.</title>
        <authorList>
            <person name="Shin N.R."/>
            <person name="Okamura Y."/>
            <person name="Kirsch R."/>
            <person name="Pauchet Y."/>
        </authorList>
    </citation>
    <scope>NUCLEOTIDE SEQUENCE</scope>
    <source>
        <strain evidence="3">AMC_N1</strain>
    </source>
</reference>
<feature type="domain" description="THAP4-like heme-binding" evidence="2">
    <location>
        <begin position="10"/>
        <end position="168"/>
    </location>
</feature>
<evidence type="ECO:0000313" key="4">
    <source>
        <dbReference type="Proteomes" id="UP001162162"/>
    </source>
</evidence>
<protein>
    <recommendedName>
        <fullName evidence="2">THAP4-like heme-binding domain-containing protein</fullName>
    </recommendedName>
</protein>
<evidence type="ECO:0000313" key="3">
    <source>
        <dbReference type="EMBL" id="KAJ8963298.1"/>
    </source>
</evidence>
<dbReference type="Proteomes" id="UP001162162">
    <property type="component" value="Unassembled WGS sequence"/>
</dbReference>
<evidence type="ECO:0000256" key="1">
    <source>
        <dbReference type="ARBA" id="ARBA00036993"/>
    </source>
</evidence>
<dbReference type="Pfam" id="PF08768">
    <property type="entry name" value="THAP4_heme-bd"/>
    <property type="match status" value="1"/>
</dbReference>